<proteinExistence type="predicted"/>
<evidence type="ECO:0000313" key="1">
    <source>
        <dbReference type="EMBL" id="KNZ43908.1"/>
    </source>
</evidence>
<reference evidence="1 2" key="1">
    <citation type="submission" date="2015-08" db="EMBL/GenBank/DDBJ databases">
        <title>Next Generation Sequencing and Analysis of the Genome of Puccinia sorghi L Schw, the Causal Agent of Maize Common Rust.</title>
        <authorList>
            <person name="Rochi L."/>
            <person name="Burguener G."/>
            <person name="Darino M."/>
            <person name="Turjanski A."/>
            <person name="Kreff E."/>
            <person name="Dieguez M.J."/>
            <person name="Sacco F."/>
        </authorList>
    </citation>
    <scope>NUCLEOTIDE SEQUENCE [LARGE SCALE GENOMIC DNA]</scope>
    <source>
        <strain evidence="1 2">RO10H11247</strain>
    </source>
</reference>
<name>A0A0L6U5X4_9BASI</name>
<dbReference type="AlphaFoldDB" id="A0A0L6U5X4"/>
<keyword evidence="2" id="KW-1185">Reference proteome</keyword>
<dbReference type="PANTHER" id="PTHR47501:SF5">
    <property type="entry name" value="HAT C-TERMINAL DIMERISATION DOMAIN-CONTAINING PROTEIN"/>
    <property type="match status" value="1"/>
</dbReference>
<dbReference type="OrthoDB" id="2505003at2759"/>
<sequence length="68" mass="7870">MDNQRNHFGFIGALVSFIENNWNFKVLHLGLKLVSWHHNGSLLSEPIVNILNMHQFQNEISFSSTSFL</sequence>
<protein>
    <submittedName>
        <fullName evidence="1">Uncharacterized protein</fullName>
    </submittedName>
</protein>
<dbReference type="PANTHER" id="PTHR47501">
    <property type="entry name" value="TRANSPOSASE-RELATED"/>
    <property type="match status" value="1"/>
</dbReference>
<evidence type="ECO:0000313" key="2">
    <source>
        <dbReference type="Proteomes" id="UP000037035"/>
    </source>
</evidence>
<gene>
    <name evidence="1" type="ORF">VP01_972g9</name>
</gene>
<dbReference type="Proteomes" id="UP000037035">
    <property type="component" value="Unassembled WGS sequence"/>
</dbReference>
<organism evidence="1 2">
    <name type="scientific">Puccinia sorghi</name>
    <dbReference type="NCBI Taxonomy" id="27349"/>
    <lineage>
        <taxon>Eukaryota</taxon>
        <taxon>Fungi</taxon>
        <taxon>Dikarya</taxon>
        <taxon>Basidiomycota</taxon>
        <taxon>Pucciniomycotina</taxon>
        <taxon>Pucciniomycetes</taxon>
        <taxon>Pucciniales</taxon>
        <taxon>Pucciniaceae</taxon>
        <taxon>Puccinia</taxon>
    </lineage>
</organism>
<comment type="caution">
    <text evidence="1">The sequence shown here is derived from an EMBL/GenBank/DDBJ whole genome shotgun (WGS) entry which is preliminary data.</text>
</comment>
<dbReference type="EMBL" id="LAVV01015414">
    <property type="protein sequence ID" value="KNZ43908.1"/>
    <property type="molecule type" value="Genomic_DNA"/>
</dbReference>
<accession>A0A0L6U5X4</accession>
<dbReference type="VEuPathDB" id="FungiDB:VP01_972g9"/>